<evidence type="ECO:0000256" key="10">
    <source>
        <dbReference type="RuleBase" id="RU361186"/>
    </source>
</evidence>
<name>A0ABT4TSM7_9ACTN</name>
<accession>A0ABT4TSM7</accession>
<dbReference type="InterPro" id="IPR001919">
    <property type="entry name" value="CBD2"/>
</dbReference>
<feature type="region of interest" description="Disordered" evidence="11">
    <location>
        <begin position="448"/>
        <end position="470"/>
    </location>
</feature>
<evidence type="ECO:0000256" key="6">
    <source>
        <dbReference type="ARBA" id="ARBA00023295"/>
    </source>
</evidence>
<proteinExistence type="inferred from homology"/>
<dbReference type="PROSITE" id="PS00656">
    <property type="entry name" value="GLYCOSYL_HYDROL_F6_2"/>
    <property type="match status" value="1"/>
</dbReference>
<dbReference type="SUPFAM" id="SSF51989">
    <property type="entry name" value="Glycosyl hydrolases family 6, cellulases"/>
    <property type="match status" value="1"/>
</dbReference>
<feature type="compositionally biased region" description="Low complexity" evidence="11">
    <location>
        <begin position="457"/>
        <end position="466"/>
    </location>
</feature>
<dbReference type="SUPFAM" id="SSF49384">
    <property type="entry name" value="Carbohydrate-binding domain"/>
    <property type="match status" value="1"/>
</dbReference>
<sequence length="582" mass="61627">MRAQTHRRHRRWPGRAAAGASALALGAAAFAVGSPAQAAAGCTVDYTVANDWGSGFTAEVAVTNLGDPLDAWTLEWDFAGDQQVTNGWNGDFSQDGAHVEVTGAGHNATLGTDATAQFGFNGNYSGDNAVPGTFTLNGVECDGTADPGPDPDPDPDPEPGERVDNPFAGADTYVNPVWSENAASEPGGDAVADESTAFWMDRIGAIEGNDSPTTGDMGLRDHLDEALEQSSGDRPMVIQTVIYNLPGRDCAALASNGELGPEEIGRYKQEYIDPIAEILSDEKYADLRIVATIEPDSLPNLVTNVGSAEGATEACNTMLENGNYVEGVAYALDTLGDIPNVYNYVDAGHHGWIGWDTNLGPAMDLFYETANSHGASPDDVHGFVTNTANYSALTEPHFDVGDTVGGQQIRQSDWIDWNQYVDELTFAQGLREEAVSAGFSADTGMLIDTSRSGWGGPERPSGPSSSTDLNTFVEDSRVDRRIHVGNWCNQSGAGLGHRPAAEPEPGIDAYVWVKPPGESDGSSEEIPNDEGKGFDRMCDPTYEGNPRNGNNPSGALPDAPLAGHWFSAQFQELLANAHPSVG</sequence>
<feature type="compositionally biased region" description="Acidic residues" evidence="11">
    <location>
        <begin position="149"/>
        <end position="158"/>
    </location>
</feature>
<keyword evidence="2 10" id="KW-0378">Hydrolase</keyword>
<evidence type="ECO:0000256" key="7">
    <source>
        <dbReference type="ARBA" id="ARBA00023326"/>
    </source>
</evidence>
<evidence type="ECO:0000256" key="11">
    <source>
        <dbReference type="SAM" id="MobiDB-lite"/>
    </source>
</evidence>
<evidence type="ECO:0000256" key="9">
    <source>
        <dbReference type="PROSITE-ProRule" id="PRU10057"/>
    </source>
</evidence>
<dbReference type="Pfam" id="PF01341">
    <property type="entry name" value="Glyco_hydro_6"/>
    <property type="match status" value="1"/>
</dbReference>
<feature type="chain" id="PRO_5044964886" description="Glucanase" evidence="10">
    <location>
        <begin position="39"/>
        <end position="582"/>
    </location>
</feature>
<gene>
    <name evidence="13" type="ORF">O4U47_24525</name>
</gene>
<evidence type="ECO:0000256" key="1">
    <source>
        <dbReference type="ARBA" id="ARBA00022729"/>
    </source>
</evidence>
<protein>
    <recommendedName>
        <fullName evidence="10">Glucanase</fullName>
        <ecNumber evidence="10">3.2.1.-</ecNumber>
    </recommendedName>
</protein>
<feature type="domain" description="CBM2" evidence="12">
    <location>
        <begin position="35"/>
        <end position="144"/>
    </location>
</feature>
<keyword evidence="4" id="KW-1015">Disulfide bond</keyword>
<keyword evidence="5 10" id="KW-0119">Carbohydrate metabolism</keyword>
<keyword evidence="14" id="KW-1185">Reference proteome</keyword>
<evidence type="ECO:0000313" key="13">
    <source>
        <dbReference type="EMBL" id="MDA2807699.1"/>
    </source>
</evidence>
<dbReference type="Gene3D" id="2.60.40.290">
    <property type="match status" value="1"/>
</dbReference>
<dbReference type="PANTHER" id="PTHR34876:SF4">
    <property type="entry name" value="1,4-BETA-D-GLUCAN CELLOBIOHYDROLASE C-RELATED"/>
    <property type="match status" value="1"/>
</dbReference>
<keyword evidence="1 10" id="KW-0732">Signal</keyword>
<organism evidence="13 14">
    <name type="scientific">Nocardiopsis suaedae</name>
    <dbReference type="NCBI Taxonomy" id="3018444"/>
    <lineage>
        <taxon>Bacteria</taxon>
        <taxon>Bacillati</taxon>
        <taxon>Actinomycetota</taxon>
        <taxon>Actinomycetes</taxon>
        <taxon>Streptosporangiales</taxon>
        <taxon>Nocardiopsidaceae</taxon>
        <taxon>Nocardiopsis</taxon>
    </lineage>
</organism>
<evidence type="ECO:0000256" key="2">
    <source>
        <dbReference type="ARBA" id="ARBA00022801"/>
    </source>
</evidence>
<dbReference type="SMART" id="SM00637">
    <property type="entry name" value="CBD_II"/>
    <property type="match status" value="1"/>
</dbReference>
<evidence type="ECO:0000256" key="8">
    <source>
        <dbReference type="PROSITE-ProRule" id="PRU10056"/>
    </source>
</evidence>
<evidence type="ECO:0000313" key="14">
    <source>
        <dbReference type="Proteomes" id="UP001165685"/>
    </source>
</evidence>
<keyword evidence="3 10" id="KW-0136">Cellulose degradation</keyword>
<dbReference type="InterPro" id="IPR036434">
    <property type="entry name" value="Beta_cellobiohydrolase_sf"/>
</dbReference>
<dbReference type="Proteomes" id="UP001165685">
    <property type="component" value="Unassembled WGS sequence"/>
</dbReference>
<dbReference type="PRINTS" id="PR00733">
    <property type="entry name" value="GLHYDRLASE6"/>
</dbReference>
<evidence type="ECO:0000256" key="3">
    <source>
        <dbReference type="ARBA" id="ARBA00023001"/>
    </source>
</evidence>
<feature type="compositionally biased region" description="Basic and acidic residues" evidence="11">
    <location>
        <begin position="529"/>
        <end position="538"/>
    </location>
</feature>
<dbReference type="Gene3D" id="3.20.20.40">
    <property type="entry name" value="1, 4-beta cellobiohydrolase"/>
    <property type="match status" value="1"/>
</dbReference>
<dbReference type="InterPro" id="IPR001524">
    <property type="entry name" value="Glyco_hydro_6_CS"/>
</dbReference>
<dbReference type="InterPro" id="IPR008965">
    <property type="entry name" value="CBM2/CBM3_carb-bd_dom_sf"/>
</dbReference>
<dbReference type="PANTHER" id="PTHR34876">
    <property type="match status" value="1"/>
</dbReference>
<comment type="caution">
    <text evidence="13">The sequence shown here is derived from an EMBL/GenBank/DDBJ whole genome shotgun (WGS) entry which is preliminary data.</text>
</comment>
<dbReference type="PIRSF" id="PIRSF001100">
    <property type="entry name" value="Beta_cellobiohydrolase"/>
    <property type="match status" value="1"/>
</dbReference>
<dbReference type="EC" id="3.2.1.-" evidence="10"/>
<dbReference type="GO" id="GO:0016787">
    <property type="term" value="F:hydrolase activity"/>
    <property type="evidence" value="ECO:0007669"/>
    <property type="project" value="UniProtKB-KW"/>
</dbReference>
<keyword evidence="7 10" id="KW-0624">Polysaccharide degradation</keyword>
<feature type="region of interest" description="Disordered" evidence="11">
    <location>
        <begin position="514"/>
        <end position="561"/>
    </location>
</feature>
<feature type="region of interest" description="Disordered" evidence="11">
    <location>
        <begin position="138"/>
        <end position="172"/>
    </location>
</feature>
<feature type="signal peptide" evidence="10">
    <location>
        <begin position="1"/>
        <end position="38"/>
    </location>
</feature>
<feature type="active site" evidence="8">
    <location>
        <position position="249"/>
    </location>
</feature>
<evidence type="ECO:0000259" key="12">
    <source>
        <dbReference type="PROSITE" id="PS51173"/>
    </source>
</evidence>
<dbReference type="Pfam" id="PF00553">
    <property type="entry name" value="CBM_2"/>
    <property type="match status" value="1"/>
</dbReference>
<dbReference type="EMBL" id="JAQFWP010000061">
    <property type="protein sequence ID" value="MDA2807699.1"/>
    <property type="molecule type" value="Genomic_DNA"/>
</dbReference>
<evidence type="ECO:0000256" key="5">
    <source>
        <dbReference type="ARBA" id="ARBA00023277"/>
    </source>
</evidence>
<dbReference type="InterPro" id="IPR016288">
    <property type="entry name" value="Beta_cellobiohydrolase"/>
</dbReference>
<keyword evidence="6 10" id="KW-0326">Glycosidase</keyword>
<dbReference type="InterPro" id="IPR012291">
    <property type="entry name" value="CBM2_carb-bd_dom_sf"/>
</dbReference>
<dbReference type="RefSeq" id="WP_270680324.1">
    <property type="nucleotide sequence ID" value="NZ_JAQFWP010000061.1"/>
</dbReference>
<feature type="active site" description="Proton donor" evidence="9">
    <location>
        <position position="296"/>
    </location>
</feature>
<dbReference type="PROSITE" id="PS51173">
    <property type="entry name" value="CBM2"/>
    <property type="match status" value="1"/>
</dbReference>
<comment type="similarity">
    <text evidence="10">Belongs to the glycosyl hydrolase family 6.</text>
</comment>
<reference evidence="13" key="1">
    <citation type="submission" date="2023-01" db="EMBL/GenBank/DDBJ databases">
        <title>Draft genome sequence of Nocardiopsis sp. LSu2-4 isolated from halophytes.</title>
        <authorList>
            <person name="Duangmal K."/>
            <person name="Chantavorakit T."/>
        </authorList>
    </citation>
    <scope>NUCLEOTIDE SEQUENCE</scope>
    <source>
        <strain evidence="13">LSu2-4</strain>
    </source>
</reference>
<evidence type="ECO:0000256" key="4">
    <source>
        <dbReference type="ARBA" id="ARBA00023157"/>
    </source>
</evidence>
<dbReference type="PROSITE" id="PS00655">
    <property type="entry name" value="GLYCOSYL_HYDROL_F6_1"/>
    <property type="match status" value="1"/>
</dbReference>